<dbReference type="Pfam" id="PF00079">
    <property type="entry name" value="Serpin"/>
    <property type="match status" value="1"/>
</dbReference>
<keyword evidence="4" id="KW-1185">Reference proteome</keyword>
<dbReference type="PANTHER" id="PTHR11461:SF211">
    <property type="entry name" value="GH10112P-RELATED"/>
    <property type="match status" value="1"/>
</dbReference>
<comment type="caution">
    <text evidence="3">The sequence shown here is derived from an EMBL/GenBank/DDBJ whole genome shotgun (WGS) entry which is preliminary data.</text>
</comment>
<dbReference type="GO" id="GO:0005615">
    <property type="term" value="C:extracellular space"/>
    <property type="evidence" value="ECO:0007669"/>
    <property type="project" value="InterPro"/>
</dbReference>
<dbReference type="CDD" id="cd19588">
    <property type="entry name" value="serpin_miropin-like"/>
    <property type="match status" value="1"/>
</dbReference>
<name>I5C5N7_9BACT</name>
<evidence type="ECO:0000259" key="2">
    <source>
        <dbReference type="SMART" id="SM00093"/>
    </source>
</evidence>
<evidence type="ECO:0000313" key="4">
    <source>
        <dbReference type="Proteomes" id="UP000005551"/>
    </source>
</evidence>
<comment type="similarity">
    <text evidence="1">Belongs to the serpin family.</text>
</comment>
<dbReference type="STRING" id="1189621.A3SI_07589"/>
<dbReference type="MEROPS" id="I04.073"/>
<dbReference type="Proteomes" id="UP000005551">
    <property type="component" value="Unassembled WGS sequence"/>
</dbReference>
<organism evidence="3 4">
    <name type="scientific">Nitritalea halalkaliphila LW7</name>
    <dbReference type="NCBI Taxonomy" id="1189621"/>
    <lineage>
        <taxon>Bacteria</taxon>
        <taxon>Pseudomonadati</taxon>
        <taxon>Bacteroidota</taxon>
        <taxon>Cytophagia</taxon>
        <taxon>Cytophagales</taxon>
        <taxon>Cyclobacteriaceae</taxon>
        <taxon>Nitritalea</taxon>
    </lineage>
</organism>
<dbReference type="InterPro" id="IPR000215">
    <property type="entry name" value="Serpin_fam"/>
</dbReference>
<dbReference type="GO" id="GO:0004867">
    <property type="term" value="F:serine-type endopeptidase inhibitor activity"/>
    <property type="evidence" value="ECO:0007669"/>
    <property type="project" value="InterPro"/>
</dbReference>
<dbReference type="SUPFAM" id="SSF56574">
    <property type="entry name" value="Serpins"/>
    <property type="match status" value="1"/>
</dbReference>
<reference evidence="3 4" key="1">
    <citation type="submission" date="2012-05" db="EMBL/GenBank/DDBJ databases">
        <title>Genome sequence of Nitritalea halalkaliphila LW7.</title>
        <authorList>
            <person name="Jangir P.K."/>
            <person name="Singh A."/>
            <person name="Shivaji S."/>
            <person name="Sharma R."/>
        </authorList>
    </citation>
    <scope>NUCLEOTIDE SEQUENCE [LARGE SCALE GENOMIC DNA]</scope>
    <source>
        <strain evidence="3 4">LW7</strain>
    </source>
</reference>
<dbReference type="Gene3D" id="2.30.39.10">
    <property type="entry name" value="Alpha-1-antitrypsin, domain 1"/>
    <property type="match status" value="1"/>
</dbReference>
<accession>I5C5N7</accession>
<dbReference type="Gene3D" id="3.30.497.10">
    <property type="entry name" value="Antithrombin, subunit I, domain 2"/>
    <property type="match status" value="1"/>
</dbReference>
<gene>
    <name evidence="3" type="ORF">A3SI_07589</name>
</gene>
<dbReference type="SMART" id="SM00093">
    <property type="entry name" value="SERPIN"/>
    <property type="match status" value="1"/>
</dbReference>
<sequence>MALSNRAFAEDFSATLRDVSVNQFYSPLSVQLALSMVMNAAGDELREDFLRVLRYDALAVDAANEAAETLVSFLRKLDSRVTFSTANGIWYREGGTLYTPFQEAMKRHFQARLEAADFGNPAVVREINGWVKAETNGLIPELLEAIDPATIMMLVNAVYFKADWKARFDAALTKPAPFRGIQGVRQVQMMELAEAADFPFSATEEYTYVALPYSSGQFQMEVLMVNDPSRAEELLHLETLQAAAERANPQGFRLLFPKFEMRYREEDLVKYMAKMGLEAAFSSHPGNFSRMFEGPTGPTAISDIIHEAFIQVDEKGTEAAAATAVGVVMTSLPAAPPELRIDNPFLFVISEAHSGAILFVGHLVNP</sequence>
<dbReference type="EMBL" id="AJYA01000016">
    <property type="protein sequence ID" value="EIM77139.1"/>
    <property type="molecule type" value="Genomic_DNA"/>
</dbReference>
<dbReference type="AlphaFoldDB" id="I5C5N7"/>
<proteinExistence type="inferred from homology"/>
<evidence type="ECO:0000256" key="1">
    <source>
        <dbReference type="RuleBase" id="RU000411"/>
    </source>
</evidence>
<protein>
    <submittedName>
        <fullName evidence="3">Proteinase inhibitor I4 serpin</fullName>
    </submittedName>
</protein>
<evidence type="ECO:0000313" key="3">
    <source>
        <dbReference type="EMBL" id="EIM77139.1"/>
    </source>
</evidence>
<dbReference type="InterPro" id="IPR042178">
    <property type="entry name" value="Serpin_sf_1"/>
</dbReference>
<dbReference type="InterPro" id="IPR036186">
    <property type="entry name" value="Serpin_sf"/>
</dbReference>
<feature type="domain" description="Serpin" evidence="2">
    <location>
        <begin position="13"/>
        <end position="366"/>
    </location>
</feature>
<dbReference type="InterPro" id="IPR042185">
    <property type="entry name" value="Serpin_sf_2"/>
</dbReference>
<dbReference type="PANTHER" id="PTHR11461">
    <property type="entry name" value="SERINE PROTEASE INHIBITOR, SERPIN"/>
    <property type="match status" value="1"/>
</dbReference>
<dbReference type="InterPro" id="IPR023796">
    <property type="entry name" value="Serpin_dom"/>
</dbReference>